<dbReference type="Proteomes" id="UP001307889">
    <property type="component" value="Chromosome 8"/>
</dbReference>
<accession>A0ABN7B0L7</accession>
<evidence type="ECO:0000256" key="1">
    <source>
        <dbReference type="SAM" id="MobiDB-lite"/>
    </source>
</evidence>
<evidence type="ECO:0000313" key="2">
    <source>
        <dbReference type="EMBL" id="BES97959.1"/>
    </source>
</evidence>
<protein>
    <submittedName>
        <fullName evidence="2">Uncharacterized protein</fullName>
    </submittedName>
</protein>
<proteinExistence type="predicted"/>
<dbReference type="EMBL" id="AP028916">
    <property type="protein sequence ID" value="BES97959.1"/>
    <property type="molecule type" value="Genomic_DNA"/>
</dbReference>
<evidence type="ECO:0000313" key="3">
    <source>
        <dbReference type="Proteomes" id="UP001307889"/>
    </source>
</evidence>
<gene>
    <name evidence="2" type="ORF">NTJ_10774</name>
</gene>
<feature type="compositionally biased region" description="Polar residues" evidence="1">
    <location>
        <begin position="12"/>
        <end position="21"/>
    </location>
</feature>
<name>A0ABN7B0L7_9HEMI</name>
<reference evidence="2 3" key="1">
    <citation type="submission" date="2023-09" db="EMBL/GenBank/DDBJ databases">
        <title>Nesidiocoris tenuis whole genome shotgun sequence.</title>
        <authorList>
            <person name="Shibata T."/>
            <person name="Shimoda M."/>
            <person name="Kobayashi T."/>
            <person name="Uehara T."/>
        </authorList>
    </citation>
    <scope>NUCLEOTIDE SEQUENCE [LARGE SCALE GENOMIC DNA]</scope>
    <source>
        <strain evidence="2 3">Japan</strain>
    </source>
</reference>
<sequence>MSGYRRARQDGEQGSPQTPTPNGFRYTNPLLAGSQPAFGVWPGCIAYNRRPDRRTAGIERARAIAKWERFLSAIQ</sequence>
<organism evidence="2 3">
    <name type="scientific">Nesidiocoris tenuis</name>
    <dbReference type="NCBI Taxonomy" id="355587"/>
    <lineage>
        <taxon>Eukaryota</taxon>
        <taxon>Metazoa</taxon>
        <taxon>Ecdysozoa</taxon>
        <taxon>Arthropoda</taxon>
        <taxon>Hexapoda</taxon>
        <taxon>Insecta</taxon>
        <taxon>Pterygota</taxon>
        <taxon>Neoptera</taxon>
        <taxon>Paraneoptera</taxon>
        <taxon>Hemiptera</taxon>
        <taxon>Heteroptera</taxon>
        <taxon>Panheteroptera</taxon>
        <taxon>Cimicomorpha</taxon>
        <taxon>Miridae</taxon>
        <taxon>Dicyphina</taxon>
        <taxon>Nesidiocoris</taxon>
    </lineage>
</organism>
<keyword evidence="3" id="KW-1185">Reference proteome</keyword>
<feature type="region of interest" description="Disordered" evidence="1">
    <location>
        <begin position="1"/>
        <end position="28"/>
    </location>
</feature>